<keyword evidence="2 4" id="KW-0479">Metal-binding</keyword>
<reference evidence="7" key="1">
    <citation type="submission" date="2023-07" db="EMBL/GenBank/DDBJ databases">
        <title>Paracoccus sp. MBLB3053 whole genome sequence.</title>
        <authorList>
            <person name="Hwang C.Y."/>
            <person name="Cho E.-S."/>
            <person name="Seo M.-J."/>
        </authorList>
    </citation>
    <scope>NUCLEOTIDE SEQUENCE [LARGE SCALE GENOMIC DNA]</scope>
    <source>
        <strain evidence="7">MBLB3053</strain>
    </source>
</reference>
<evidence type="ECO:0000256" key="4">
    <source>
        <dbReference type="PROSITE-ProRule" id="PRU00433"/>
    </source>
</evidence>
<evidence type="ECO:0000256" key="3">
    <source>
        <dbReference type="ARBA" id="ARBA00023004"/>
    </source>
</evidence>
<evidence type="ECO:0000256" key="1">
    <source>
        <dbReference type="ARBA" id="ARBA00022617"/>
    </source>
</evidence>
<dbReference type="InterPro" id="IPR036909">
    <property type="entry name" value="Cyt_c-like_dom_sf"/>
</dbReference>
<feature type="domain" description="Cytochrome c" evidence="5">
    <location>
        <begin position="450"/>
        <end position="538"/>
    </location>
</feature>
<evidence type="ECO:0000313" key="6">
    <source>
        <dbReference type="EMBL" id="MDS9469797.1"/>
    </source>
</evidence>
<organism evidence="6 7">
    <name type="scientific">Paracoccus aurantius</name>
    <dbReference type="NCBI Taxonomy" id="3073814"/>
    <lineage>
        <taxon>Bacteria</taxon>
        <taxon>Pseudomonadati</taxon>
        <taxon>Pseudomonadota</taxon>
        <taxon>Alphaproteobacteria</taxon>
        <taxon>Rhodobacterales</taxon>
        <taxon>Paracoccaceae</taxon>
        <taxon>Paracoccus</taxon>
    </lineage>
</organism>
<comment type="caution">
    <text evidence="6">The sequence shown here is derived from an EMBL/GenBank/DDBJ whole genome shotgun (WGS) entry which is preliminary data.</text>
</comment>
<protein>
    <recommendedName>
        <fullName evidence="5">Cytochrome c domain-containing protein</fullName>
    </recommendedName>
</protein>
<evidence type="ECO:0000256" key="2">
    <source>
        <dbReference type="ARBA" id="ARBA00022723"/>
    </source>
</evidence>
<dbReference type="Proteomes" id="UP001269144">
    <property type="component" value="Unassembled WGS sequence"/>
</dbReference>
<dbReference type="SUPFAM" id="SSF46626">
    <property type="entry name" value="Cytochrome c"/>
    <property type="match status" value="1"/>
</dbReference>
<dbReference type="RefSeq" id="WP_311162530.1">
    <property type="nucleotide sequence ID" value="NZ_JAVQLW010000004.1"/>
</dbReference>
<gene>
    <name evidence="6" type="ORF">RGQ15_19750</name>
</gene>
<dbReference type="PROSITE" id="PS51007">
    <property type="entry name" value="CYTC"/>
    <property type="match status" value="1"/>
</dbReference>
<evidence type="ECO:0000313" key="7">
    <source>
        <dbReference type="Proteomes" id="UP001269144"/>
    </source>
</evidence>
<dbReference type="InterPro" id="IPR009056">
    <property type="entry name" value="Cyt_c-like_dom"/>
</dbReference>
<evidence type="ECO:0000259" key="5">
    <source>
        <dbReference type="PROSITE" id="PS51007"/>
    </source>
</evidence>
<keyword evidence="7" id="KW-1185">Reference proteome</keyword>
<name>A0ABU2HXL4_9RHOB</name>
<accession>A0ABU2HXL4</accession>
<dbReference type="EMBL" id="JAVQLW010000004">
    <property type="protein sequence ID" value="MDS9469797.1"/>
    <property type="molecule type" value="Genomic_DNA"/>
</dbReference>
<keyword evidence="1 4" id="KW-0349">Heme</keyword>
<keyword evidence="3 4" id="KW-0408">Iron</keyword>
<proteinExistence type="predicted"/>
<sequence>MGRFFWPILLIAVLPTVAAAQFLREVRDEAMLAGRSAQSFQPADENYFAAMDNGLDLTPDEVKGRNMWLVWTGGNDLFWDRLTNDTFGQFDLLKTLSSHPDLPARRANRFKYLGLMNEPCFEQATGPDPDRYGLWLDRRSEDCPADPFANAEKYPGVEIGARGRNVPVGSYYGEPSGVLGLRLFPNPEFDEKAEQDWDPERFYNDPDYYLDDDLVRPYRVGMSCAFCHVGPSPIAPPDDPENPAMENLNATVGAQYFWFDRIFAWKPEDRQYMVQLIHTARPGTLDTSLVSSDYINNPRTMNAIYLLEARMANALRFGEERLEDGERDNRQFDDFPATQALAPFFEPPDLSFSPRVLKDGADSVGALGALNRVYLNIGLYSEEWTRHFNPIVGGRSISPIKIETAQKNSAYWQATEAQTPLTALYFLKAGRPDALADAPGGAEYLTAEAGSLDNGKTIFAENCARCHSSKLPQSAYQAMPGGCSGSGYLQCWNRYWELTKTEDFKSEMRAIVRAEDFLDGNYLSNELRIPVTLLETNACSPLATNAIAGNIWDNFSSDSYKSLPSVGTIKVYHPVTGEPYDYEMPAGGRGYTRVPSLVSLWSTAPFLLNNTVGRNVGQIYDPDPSVRGRMIEFEDGITKMLWPEKRERDQLLGDKIPGFIDRTTARSYLIIPRGFQPEFLGKLFEPFRDELPWLFNANGDIQLGPIPAGAPVGLLANLDLRLDQADLLDRIEHDVKLFRLVVQIKRTLKDLPEDASDEDVRLAFRPLVGPMLELSKCPDLVVNRGHLFGTQLSDAEKNDLIDFLKTF</sequence>